<dbReference type="GO" id="GO:0003676">
    <property type="term" value="F:nucleic acid binding"/>
    <property type="evidence" value="ECO:0007669"/>
    <property type="project" value="InterPro"/>
</dbReference>
<organism evidence="2 3">
    <name type="scientific">Xylaria bambusicola</name>
    <dbReference type="NCBI Taxonomy" id="326684"/>
    <lineage>
        <taxon>Eukaryota</taxon>
        <taxon>Fungi</taxon>
        <taxon>Dikarya</taxon>
        <taxon>Ascomycota</taxon>
        <taxon>Pezizomycotina</taxon>
        <taxon>Sordariomycetes</taxon>
        <taxon>Xylariomycetidae</taxon>
        <taxon>Xylariales</taxon>
        <taxon>Xylariaceae</taxon>
        <taxon>Xylaria</taxon>
    </lineage>
</organism>
<reference evidence="2 3" key="1">
    <citation type="submission" date="2023-10" db="EMBL/GenBank/DDBJ databases">
        <title>Draft genome sequence of Xylaria bambusicola isolate GMP-LS, the root and basal stem rot pathogen of sugarcane in Indonesia.</title>
        <authorList>
            <person name="Selvaraj P."/>
            <person name="Muralishankar V."/>
            <person name="Muruganantham S."/>
            <person name="Sp S."/>
            <person name="Haryani S."/>
            <person name="Lau K.J.X."/>
            <person name="Naqvi N.I."/>
        </authorList>
    </citation>
    <scope>NUCLEOTIDE SEQUENCE [LARGE SCALE GENOMIC DNA]</scope>
    <source>
        <strain evidence="2">GMP-LS</strain>
    </source>
</reference>
<keyword evidence="3" id="KW-1185">Reference proteome</keyword>
<evidence type="ECO:0000313" key="2">
    <source>
        <dbReference type="EMBL" id="KAK5633215.1"/>
    </source>
</evidence>
<gene>
    <name evidence="2" type="ORF">RRF57_008929</name>
</gene>
<accession>A0AAN7Z155</accession>
<evidence type="ECO:0000313" key="3">
    <source>
        <dbReference type="Proteomes" id="UP001305414"/>
    </source>
</evidence>
<dbReference type="Proteomes" id="UP001305414">
    <property type="component" value="Unassembled WGS sequence"/>
</dbReference>
<sequence>MESSVLFKSPDGTAIVIDIPRSLEEAQVLPGQDITRRIASATPRDTPWQVPEPKKDTAQYVSPSVAIAELMTLESVKAALDAVRASYDGPWYLPRVTRKQAGDSEPIGAELHADVVRKRKHEPSSHPLEQSNETGPYIPEKSHHLQGTVESQREAFLQNAPQFDLIVLDPPWPSRSVKRKSNSCM</sequence>
<comment type="caution">
    <text evidence="2">The sequence shown here is derived from an EMBL/GenBank/DDBJ whole genome shotgun (WGS) entry which is preliminary data.</text>
</comment>
<feature type="region of interest" description="Disordered" evidence="1">
    <location>
        <begin position="37"/>
        <end position="56"/>
    </location>
</feature>
<proteinExistence type="predicted"/>
<dbReference type="EMBL" id="JAWHQM010000030">
    <property type="protein sequence ID" value="KAK5633215.1"/>
    <property type="molecule type" value="Genomic_DNA"/>
</dbReference>
<feature type="region of interest" description="Disordered" evidence="1">
    <location>
        <begin position="118"/>
        <end position="151"/>
    </location>
</feature>
<dbReference type="InterPro" id="IPR002052">
    <property type="entry name" value="DNA_methylase_N6_adenine_CS"/>
</dbReference>
<dbReference type="GO" id="GO:0008168">
    <property type="term" value="F:methyltransferase activity"/>
    <property type="evidence" value="ECO:0007669"/>
    <property type="project" value="InterPro"/>
</dbReference>
<evidence type="ECO:0000256" key="1">
    <source>
        <dbReference type="SAM" id="MobiDB-lite"/>
    </source>
</evidence>
<name>A0AAN7Z155_9PEZI</name>
<protein>
    <submittedName>
        <fullName evidence="2">Uncharacterized protein</fullName>
    </submittedName>
</protein>
<dbReference type="GO" id="GO:0032259">
    <property type="term" value="P:methylation"/>
    <property type="evidence" value="ECO:0007669"/>
    <property type="project" value="InterPro"/>
</dbReference>
<dbReference type="PROSITE" id="PS00092">
    <property type="entry name" value="N6_MTASE"/>
    <property type="match status" value="1"/>
</dbReference>
<dbReference type="AlphaFoldDB" id="A0AAN7Z155"/>